<dbReference type="SMART" id="SM00355">
    <property type="entry name" value="ZnF_C2H2"/>
    <property type="match status" value="2"/>
</dbReference>
<accession>A0A9P4N658</accession>
<dbReference type="GO" id="GO:0008270">
    <property type="term" value="F:zinc ion binding"/>
    <property type="evidence" value="ECO:0007669"/>
    <property type="project" value="UniProtKB-KW"/>
</dbReference>
<organism evidence="4 5">
    <name type="scientific">Lojkania enalia</name>
    <dbReference type="NCBI Taxonomy" id="147567"/>
    <lineage>
        <taxon>Eukaryota</taxon>
        <taxon>Fungi</taxon>
        <taxon>Dikarya</taxon>
        <taxon>Ascomycota</taxon>
        <taxon>Pezizomycotina</taxon>
        <taxon>Dothideomycetes</taxon>
        <taxon>Pleosporomycetidae</taxon>
        <taxon>Pleosporales</taxon>
        <taxon>Pleosporales incertae sedis</taxon>
        <taxon>Lojkania</taxon>
    </lineage>
</organism>
<comment type="caution">
    <text evidence="4">The sequence shown here is derived from an EMBL/GenBank/DDBJ whole genome shotgun (WGS) entry which is preliminary data.</text>
</comment>
<keyword evidence="5" id="KW-1185">Reference proteome</keyword>
<dbReference type="PROSITE" id="PS00028">
    <property type="entry name" value="ZINC_FINGER_C2H2_1"/>
    <property type="match status" value="1"/>
</dbReference>
<keyword evidence="1" id="KW-0863">Zinc-finger</keyword>
<feature type="region of interest" description="Disordered" evidence="2">
    <location>
        <begin position="1"/>
        <end position="21"/>
    </location>
</feature>
<evidence type="ECO:0000313" key="5">
    <source>
        <dbReference type="Proteomes" id="UP000800093"/>
    </source>
</evidence>
<dbReference type="Proteomes" id="UP000800093">
    <property type="component" value="Unassembled WGS sequence"/>
</dbReference>
<proteinExistence type="predicted"/>
<feature type="compositionally biased region" description="Basic and acidic residues" evidence="2">
    <location>
        <begin position="170"/>
        <end position="181"/>
    </location>
</feature>
<feature type="region of interest" description="Disordered" evidence="2">
    <location>
        <begin position="50"/>
        <end position="86"/>
    </location>
</feature>
<reference evidence="5" key="1">
    <citation type="journal article" date="2020" name="Stud. Mycol.">
        <title>101 Dothideomycetes genomes: A test case for predicting lifestyles and emergence of pathogens.</title>
        <authorList>
            <person name="Haridas S."/>
            <person name="Albert R."/>
            <person name="Binder M."/>
            <person name="Bloem J."/>
            <person name="LaButti K."/>
            <person name="Salamov A."/>
            <person name="Andreopoulos B."/>
            <person name="Baker S."/>
            <person name="Barry K."/>
            <person name="Bills G."/>
            <person name="Bluhm B."/>
            <person name="Cannon C."/>
            <person name="Castanera R."/>
            <person name="Culley D."/>
            <person name="Daum C."/>
            <person name="Ezra D."/>
            <person name="Gonzalez J."/>
            <person name="Henrissat B."/>
            <person name="Kuo A."/>
            <person name="Liang C."/>
            <person name="Lipzen A."/>
            <person name="Lutzoni F."/>
            <person name="Magnuson J."/>
            <person name="Mondo S."/>
            <person name="Nolan M."/>
            <person name="Ohm R."/>
            <person name="Pangilinan J."/>
            <person name="Park H.-J."/>
            <person name="Ramirez L."/>
            <person name="Alfaro M."/>
            <person name="Sun H."/>
            <person name="Tritt A."/>
            <person name="Yoshinaga Y."/>
            <person name="Zwiers L.-H."/>
            <person name="Turgeon B."/>
            <person name="Goodwin S."/>
            <person name="Spatafora J."/>
            <person name="Crous P."/>
            <person name="Grigoriev I."/>
        </authorList>
    </citation>
    <scope>NUCLEOTIDE SEQUENCE [LARGE SCALE GENOMIC DNA]</scope>
    <source>
        <strain evidence="5">CBS 304.66</strain>
    </source>
</reference>
<gene>
    <name evidence="4" type="ORF">CC78DRAFT_577561</name>
</gene>
<dbReference type="PROSITE" id="PS50157">
    <property type="entry name" value="ZINC_FINGER_C2H2_2"/>
    <property type="match status" value="1"/>
</dbReference>
<evidence type="ECO:0000256" key="2">
    <source>
        <dbReference type="SAM" id="MobiDB-lite"/>
    </source>
</evidence>
<keyword evidence="1" id="KW-0862">Zinc</keyword>
<feature type="region of interest" description="Disordered" evidence="2">
    <location>
        <begin position="146"/>
        <end position="200"/>
    </location>
</feature>
<evidence type="ECO:0000313" key="4">
    <source>
        <dbReference type="EMBL" id="KAF2267028.1"/>
    </source>
</evidence>
<dbReference type="OrthoDB" id="3800855at2759"/>
<evidence type="ECO:0000259" key="3">
    <source>
        <dbReference type="PROSITE" id="PS50157"/>
    </source>
</evidence>
<dbReference type="EMBL" id="ML986594">
    <property type="protein sequence ID" value="KAF2267028.1"/>
    <property type="molecule type" value="Genomic_DNA"/>
</dbReference>
<sequence>MRKRERTQSRNFKHHNTIEKTPYNTSLLVTIGHQGPPISNARVRDYMQQSSFNPSAPSCSDRDPLGEGSSPFLSENGPTETRAFPGERYSYRDPINLWVGGHGDGTSAHQGLRYVSLPKFQTPVENIPHHPSAASRGLRKEYRRNVRPKHNQSQQRDEGQQAFSNGLEESTARWERRESERLSYSLDKSNISTQTRGGTGFKTDMAMIQTGFPETYLDQRYAGTLSRAMPGGGDPSSFETSAPFQSFPRQAVEASSSLRNEKQNGVSIIEDSQRLMIASPSASSSGKSSSSASYVGVRSPYWRKEKDVPAAPWSNCLNDGPASPNVNALGQIEQGGQDDIPDILKCPISDCTAEFRGVYRKGNLARHRKHLHGGSNGTRLNLLCEEPGCTKTFRRQDSRLKHYRKKHSHLSGGPAVPRK</sequence>
<feature type="domain" description="C2H2-type" evidence="3">
    <location>
        <begin position="382"/>
        <end position="414"/>
    </location>
</feature>
<feature type="region of interest" description="Disordered" evidence="2">
    <location>
        <begin position="398"/>
        <end position="419"/>
    </location>
</feature>
<feature type="compositionally biased region" description="Basic residues" evidence="2">
    <location>
        <begin position="1"/>
        <end position="15"/>
    </location>
</feature>
<dbReference type="InterPro" id="IPR013087">
    <property type="entry name" value="Znf_C2H2_type"/>
</dbReference>
<dbReference type="AlphaFoldDB" id="A0A9P4N658"/>
<feature type="compositionally biased region" description="Polar residues" evidence="2">
    <location>
        <begin position="186"/>
        <end position="196"/>
    </location>
</feature>
<name>A0A9P4N658_9PLEO</name>
<keyword evidence="1" id="KW-0479">Metal-binding</keyword>
<evidence type="ECO:0000256" key="1">
    <source>
        <dbReference type="PROSITE-ProRule" id="PRU00042"/>
    </source>
</evidence>
<protein>
    <recommendedName>
        <fullName evidence="3">C2H2-type domain-containing protein</fullName>
    </recommendedName>
</protein>